<reference evidence="1 2" key="1">
    <citation type="submission" date="2020-02" db="EMBL/GenBank/DDBJ databases">
        <title>Genome analysis of Thermosulfuriphilus ammonigenes ST65T, an anaerobic thermophilic chemolithoautotrophic bacterium isolated from a deep-sea hydrothermal vent.</title>
        <authorList>
            <person name="Slobodkina G."/>
            <person name="Allioux M."/>
            <person name="Merkel A."/>
            <person name="Alain K."/>
            <person name="Jebbar M."/>
            <person name="Slobodkin A."/>
        </authorList>
    </citation>
    <scope>NUCLEOTIDE SEQUENCE [LARGE SCALE GENOMIC DNA]</scope>
    <source>
        <strain evidence="1 2">ST65</strain>
    </source>
</reference>
<name>A0A6G7PTW9_9BACT</name>
<dbReference type="EMBL" id="CP048877">
    <property type="protein sequence ID" value="QIJ71006.1"/>
    <property type="molecule type" value="Genomic_DNA"/>
</dbReference>
<dbReference type="RefSeq" id="WP_166031228.1">
    <property type="nucleotide sequence ID" value="NZ_CP048877.1"/>
</dbReference>
<evidence type="ECO:0000313" key="1">
    <source>
        <dbReference type="EMBL" id="QIJ71006.1"/>
    </source>
</evidence>
<accession>A0A6G7PTW9</accession>
<gene>
    <name evidence="1" type="ORF">G4V39_01385</name>
</gene>
<organism evidence="1 2">
    <name type="scientific">Thermosulfuriphilus ammonigenes</name>
    <dbReference type="NCBI Taxonomy" id="1936021"/>
    <lineage>
        <taxon>Bacteria</taxon>
        <taxon>Pseudomonadati</taxon>
        <taxon>Thermodesulfobacteriota</taxon>
        <taxon>Thermodesulfobacteria</taxon>
        <taxon>Thermodesulfobacteriales</taxon>
        <taxon>Thermodesulfobacteriaceae</taxon>
        <taxon>Thermosulfuriphilus</taxon>
    </lineage>
</organism>
<dbReference type="Proteomes" id="UP000502179">
    <property type="component" value="Chromosome"/>
</dbReference>
<evidence type="ECO:0000313" key="2">
    <source>
        <dbReference type="Proteomes" id="UP000502179"/>
    </source>
</evidence>
<dbReference type="AlphaFoldDB" id="A0A6G7PTW9"/>
<proteinExistence type="predicted"/>
<keyword evidence="2" id="KW-1185">Reference proteome</keyword>
<sequence>MRQYLIDELKTEEVKRIREQLERYCEPSPMEGLYWLPVPDDLLAEIQCQHPQCRPYYFSIELGERFVKFELLIRSRVNLRCSCIAYANRAQRDFLFHFADKILEEARVTI</sequence>
<protein>
    <submittedName>
        <fullName evidence="1">Uncharacterized protein</fullName>
    </submittedName>
</protein>
<dbReference type="KEGG" id="tav:G4V39_01385"/>